<name>A0A0F6RCF9_9GAMM</name>
<feature type="transmembrane region" description="Helical" evidence="1">
    <location>
        <begin position="87"/>
        <end position="109"/>
    </location>
</feature>
<sequence>MFMVIVQFANWQLVPWLMEHNYGKFLWYVTLMATDILILLYVGYKAVTTKKVLKEELAVSIFTVIAIAFYLGRFIERHFTEFSLIKGLQAYAIPAVNICIIIVLAAPILKQLVLLAGKHLNGITIFGLRFSVSSVRSNAVLADSKGLSKQKHRVL</sequence>
<dbReference type="STRING" id="914150.TQ33_1419"/>
<dbReference type="Proteomes" id="UP000034071">
    <property type="component" value="Chromosome"/>
</dbReference>
<gene>
    <name evidence="2" type="ORF">TQ33_1419</name>
</gene>
<reference evidence="2 3" key="1">
    <citation type="submission" date="2015-02" db="EMBL/GenBank/DDBJ databases">
        <title>Complete genome sequence of Kangiella geojedonensis strain YCS-5T.</title>
        <authorList>
            <person name="Kim K.M."/>
        </authorList>
    </citation>
    <scope>NUCLEOTIDE SEQUENCE [LARGE SCALE GENOMIC DNA]</scope>
    <source>
        <strain evidence="2 3">YCS-5</strain>
    </source>
</reference>
<keyword evidence="1" id="KW-0472">Membrane</keyword>
<dbReference type="EMBL" id="CP010975">
    <property type="protein sequence ID" value="AKE52368.1"/>
    <property type="molecule type" value="Genomic_DNA"/>
</dbReference>
<organism evidence="2 3">
    <name type="scientific">Kangiella geojedonensis</name>
    <dbReference type="NCBI Taxonomy" id="914150"/>
    <lineage>
        <taxon>Bacteria</taxon>
        <taxon>Pseudomonadati</taxon>
        <taxon>Pseudomonadota</taxon>
        <taxon>Gammaproteobacteria</taxon>
        <taxon>Kangiellales</taxon>
        <taxon>Kangiellaceae</taxon>
        <taxon>Kangiella</taxon>
    </lineage>
</organism>
<dbReference type="KEGG" id="kge:TQ33_1419"/>
<keyword evidence="3" id="KW-1185">Reference proteome</keyword>
<feature type="transmembrane region" description="Helical" evidence="1">
    <location>
        <begin position="56"/>
        <end position="75"/>
    </location>
</feature>
<keyword evidence="1" id="KW-1133">Transmembrane helix</keyword>
<feature type="transmembrane region" description="Helical" evidence="1">
    <location>
        <begin position="25"/>
        <end position="44"/>
    </location>
</feature>
<accession>A0A0F6RCF9</accession>
<dbReference type="HOGENOM" id="CLU_1693155_0_0_6"/>
<evidence type="ECO:0000256" key="1">
    <source>
        <dbReference type="SAM" id="Phobius"/>
    </source>
</evidence>
<protein>
    <submittedName>
        <fullName evidence="2">Uncharacterized protein</fullName>
    </submittedName>
</protein>
<evidence type="ECO:0000313" key="2">
    <source>
        <dbReference type="EMBL" id="AKE52368.1"/>
    </source>
</evidence>
<dbReference type="AlphaFoldDB" id="A0A0F6RCF9"/>
<keyword evidence="1" id="KW-0812">Transmembrane</keyword>
<evidence type="ECO:0000313" key="3">
    <source>
        <dbReference type="Proteomes" id="UP000034071"/>
    </source>
</evidence>
<proteinExistence type="predicted"/>